<gene>
    <name evidence="3" type="ORF">PCOR1329_LOCUS6196</name>
</gene>
<accession>A0ABN9PXY2</accession>
<reference evidence="3" key="1">
    <citation type="submission" date="2023-10" db="EMBL/GenBank/DDBJ databases">
        <authorList>
            <person name="Chen Y."/>
            <person name="Shah S."/>
            <person name="Dougan E. K."/>
            <person name="Thang M."/>
            <person name="Chan C."/>
        </authorList>
    </citation>
    <scope>NUCLEOTIDE SEQUENCE [LARGE SCALE GENOMIC DNA]</scope>
</reference>
<name>A0ABN9PXY2_9DINO</name>
<keyword evidence="2" id="KW-1133">Transmembrane helix</keyword>
<organism evidence="3 4">
    <name type="scientific">Prorocentrum cordatum</name>
    <dbReference type="NCBI Taxonomy" id="2364126"/>
    <lineage>
        <taxon>Eukaryota</taxon>
        <taxon>Sar</taxon>
        <taxon>Alveolata</taxon>
        <taxon>Dinophyceae</taxon>
        <taxon>Prorocentrales</taxon>
        <taxon>Prorocentraceae</taxon>
        <taxon>Prorocentrum</taxon>
    </lineage>
</organism>
<feature type="transmembrane region" description="Helical" evidence="2">
    <location>
        <begin position="636"/>
        <end position="659"/>
    </location>
</feature>
<evidence type="ECO:0000256" key="2">
    <source>
        <dbReference type="SAM" id="Phobius"/>
    </source>
</evidence>
<feature type="compositionally biased region" description="Low complexity" evidence="1">
    <location>
        <begin position="68"/>
        <end position="84"/>
    </location>
</feature>
<proteinExistence type="predicted"/>
<protein>
    <submittedName>
        <fullName evidence="3">Uncharacterized protein</fullName>
    </submittedName>
</protein>
<feature type="transmembrane region" description="Helical" evidence="2">
    <location>
        <begin position="504"/>
        <end position="523"/>
    </location>
</feature>
<keyword evidence="4" id="KW-1185">Reference proteome</keyword>
<feature type="transmembrane region" description="Helical" evidence="2">
    <location>
        <begin position="575"/>
        <end position="594"/>
    </location>
</feature>
<keyword evidence="2" id="KW-0472">Membrane</keyword>
<feature type="compositionally biased region" description="Low complexity" evidence="1">
    <location>
        <begin position="39"/>
        <end position="51"/>
    </location>
</feature>
<sequence length="705" mass="77379">AHPRLPHWAIQTAGAPSSLSTAAVPAGLRLPRRRRRLGRAAPRAAPAAGGRAMRRAGRRPPRRRRRSCAATRASRPGATRTAGTRAGDAEFTFQRCCGCREALLEAAAALAAARGGGLSCWNEDVHSSPCCDLRLGRTGDARCWAGEYTYDACCRLRHTPSDGASACELAFRACPACISLLGVPWFRRDHWRDCHRAGGLVWVSECGLDAPVAMCVPKGASCWPMSGEGQVESLLDALEHQTYIPRIDITHCTPSWDPLHGPILVALGLPFVFILLGGSRRLADVCASHWKPGRHCAVDALRILGTLTGVVRHLNFRRFADGNPNVGSKGFCYSEAINDVSGRFLDTFTVASVLLLVRSPPRSAAEWSDKLWAKLARQWPLMVVPWELLGTACTHASSCLEQWPYGEVVKRRSFWQRLLFEDCIWYLRVDLWTNMACSALLVLHHRTGSRCFWLAWAVLAGACLRQASHNTPRHYKLWSCRLPLALLVLGVTQSRSAVRAWCRLPRCAAWAAIGSLVVLGWGFCSRSWSLFKDECATTPKQGWLYLLEGACFHVGLAAACLRGGGDDAKVGNQSIGWLLNWLAGLSLGVVLVNGEDALYTSMVNCERGQVPPWAFLERDGSFTEFNSAQLMERPRWIGFVLRVALGVLMLVVSQLAVWIVQRPWVALLRQLPRALTRAVVAAFLAVQLWRNGPSLGRSGGGSDDA</sequence>
<keyword evidence="2" id="KW-0812">Transmembrane</keyword>
<dbReference type="Proteomes" id="UP001189429">
    <property type="component" value="Unassembled WGS sequence"/>
</dbReference>
<feature type="region of interest" description="Disordered" evidence="1">
    <location>
        <begin position="32"/>
        <end position="84"/>
    </location>
</feature>
<comment type="caution">
    <text evidence="3">The sequence shown here is derived from an EMBL/GenBank/DDBJ whole genome shotgun (WGS) entry which is preliminary data.</text>
</comment>
<evidence type="ECO:0000313" key="4">
    <source>
        <dbReference type="Proteomes" id="UP001189429"/>
    </source>
</evidence>
<dbReference type="EMBL" id="CAUYUJ010001658">
    <property type="protein sequence ID" value="CAK0796989.1"/>
    <property type="molecule type" value="Genomic_DNA"/>
</dbReference>
<evidence type="ECO:0000313" key="3">
    <source>
        <dbReference type="EMBL" id="CAK0796989.1"/>
    </source>
</evidence>
<feature type="compositionally biased region" description="Basic residues" evidence="1">
    <location>
        <begin position="52"/>
        <end position="67"/>
    </location>
</feature>
<feature type="non-terminal residue" evidence="3">
    <location>
        <position position="1"/>
    </location>
</feature>
<feature type="transmembrane region" description="Helical" evidence="2">
    <location>
        <begin position="543"/>
        <end position="563"/>
    </location>
</feature>
<evidence type="ECO:0000256" key="1">
    <source>
        <dbReference type="SAM" id="MobiDB-lite"/>
    </source>
</evidence>